<accession>A0A9P5PT01</accession>
<sequence>MLLYDHLLTFSDEYELIWSAEWKVPKILFLLIRYLVPVGVILHTHQLSNIGSSDVTNT</sequence>
<dbReference type="Proteomes" id="UP000772434">
    <property type="component" value="Unassembled WGS sequence"/>
</dbReference>
<gene>
    <name evidence="2" type="ORF">BDP27DRAFT_718437</name>
</gene>
<dbReference type="AlphaFoldDB" id="A0A9P5PT01"/>
<evidence type="ECO:0000313" key="2">
    <source>
        <dbReference type="EMBL" id="KAF9069473.1"/>
    </source>
</evidence>
<protein>
    <recommendedName>
        <fullName evidence="1">DUF6533 domain-containing protein</fullName>
    </recommendedName>
</protein>
<organism evidence="2 3">
    <name type="scientific">Rhodocollybia butyracea</name>
    <dbReference type="NCBI Taxonomy" id="206335"/>
    <lineage>
        <taxon>Eukaryota</taxon>
        <taxon>Fungi</taxon>
        <taxon>Dikarya</taxon>
        <taxon>Basidiomycota</taxon>
        <taxon>Agaricomycotina</taxon>
        <taxon>Agaricomycetes</taxon>
        <taxon>Agaricomycetidae</taxon>
        <taxon>Agaricales</taxon>
        <taxon>Marasmiineae</taxon>
        <taxon>Omphalotaceae</taxon>
        <taxon>Rhodocollybia</taxon>
    </lineage>
</organism>
<dbReference type="EMBL" id="JADNRY010000050">
    <property type="protein sequence ID" value="KAF9069473.1"/>
    <property type="molecule type" value="Genomic_DNA"/>
</dbReference>
<evidence type="ECO:0000259" key="1">
    <source>
        <dbReference type="Pfam" id="PF20151"/>
    </source>
</evidence>
<dbReference type="Pfam" id="PF20151">
    <property type="entry name" value="DUF6533"/>
    <property type="match status" value="1"/>
</dbReference>
<dbReference type="OrthoDB" id="2638860at2759"/>
<reference evidence="2" key="1">
    <citation type="submission" date="2020-11" db="EMBL/GenBank/DDBJ databases">
        <authorList>
            <consortium name="DOE Joint Genome Institute"/>
            <person name="Ahrendt S."/>
            <person name="Riley R."/>
            <person name="Andreopoulos W."/>
            <person name="Labutti K."/>
            <person name="Pangilinan J."/>
            <person name="Ruiz-Duenas F.J."/>
            <person name="Barrasa J.M."/>
            <person name="Sanchez-Garcia M."/>
            <person name="Camarero S."/>
            <person name="Miyauchi S."/>
            <person name="Serrano A."/>
            <person name="Linde D."/>
            <person name="Babiker R."/>
            <person name="Drula E."/>
            <person name="Ayuso-Fernandez I."/>
            <person name="Pacheco R."/>
            <person name="Padilla G."/>
            <person name="Ferreira P."/>
            <person name="Barriuso J."/>
            <person name="Kellner H."/>
            <person name="Castanera R."/>
            <person name="Alfaro M."/>
            <person name="Ramirez L."/>
            <person name="Pisabarro A.G."/>
            <person name="Kuo A."/>
            <person name="Tritt A."/>
            <person name="Lipzen A."/>
            <person name="He G."/>
            <person name="Yan M."/>
            <person name="Ng V."/>
            <person name="Cullen D."/>
            <person name="Martin F."/>
            <person name="Rosso M.-N."/>
            <person name="Henrissat B."/>
            <person name="Hibbett D."/>
            <person name="Martinez A.T."/>
            <person name="Grigoriev I.V."/>
        </authorList>
    </citation>
    <scope>NUCLEOTIDE SEQUENCE</scope>
    <source>
        <strain evidence="2">AH 40177</strain>
    </source>
</reference>
<proteinExistence type="predicted"/>
<keyword evidence="3" id="KW-1185">Reference proteome</keyword>
<evidence type="ECO:0000313" key="3">
    <source>
        <dbReference type="Proteomes" id="UP000772434"/>
    </source>
</evidence>
<name>A0A9P5PT01_9AGAR</name>
<dbReference type="InterPro" id="IPR045340">
    <property type="entry name" value="DUF6533"/>
</dbReference>
<feature type="domain" description="DUF6533" evidence="1">
    <location>
        <begin position="1"/>
        <end position="37"/>
    </location>
</feature>
<comment type="caution">
    <text evidence="2">The sequence shown here is derived from an EMBL/GenBank/DDBJ whole genome shotgun (WGS) entry which is preliminary data.</text>
</comment>